<sequence length="72" mass="7738">MTKNSQTNELQQMTGKQRKAMRIQVLTGQISACQSNLDLATQKVASAQTDMVAVQDGLTIAGQALERVVSDS</sequence>
<name>A0A5C4R1B4_9RHOB</name>
<keyword evidence="2" id="KW-1185">Reference proteome</keyword>
<organism evidence="1 2">
    <name type="scientific">Paracoccus haeundaensis</name>
    <dbReference type="NCBI Taxonomy" id="225362"/>
    <lineage>
        <taxon>Bacteria</taxon>
        <taxon>Pseudomonadati</taxon>
        <taxon>Pseudomonadota</taxon>
        <taxon>Alphaproteobacteria</taxon>
        <taxon>Rhodobacterales</taxon>
        <taxon>Paracoccaceae</taxon>
        <taxon>Paracoccus</taxon>
    </lineage>
</organism>
<dbReference type="EMBL" id="VDDC01000052">
    <property type="protein sequence ID" value="TNH37742.1"/>
    <property type="molecule type" value="Genomic_DNA"/>
</dbReference>
<comment type="caution">
    <text evidence="1">The sequence shown here is derived from an EMBL/GenBank/DDBJ whole genome shotgun (WGS) entry which is preliminary data.</text>
</comment>
<dbReference type="AlphaFoldDB" id="A0A5C4R1B4"/>
<dbReference type="Proteomes" id="UP000304880">
    <property type="component" value="Unassembled WGS sequence"/>
</dbReference>
<evidence type="ECO:0000313" key="1">
    <source>
        <dbReference type="EMBL" id="TNH37742.1"/>
    </source>
</evidence>
<protein>
    <submittedName>
        <fullName evidence="1">Uncharacterized protein</fullName>
    </submittedName>
</protein>
<gene>
    <name evidence="1" type="ORF">FHD67_18695</name>
</gene>
<evidence type="ECO:0000313" key="2">
    <source>
        <dbReference type="Proteomes" id="UP000304880"/>
    </source>
</evidence>
<proteinExistence type="predicted"/>
<accession>A0A5C4R1B4</accession>
<dbReference type="RefSeq" id="WP_139599646.1">
    <property type="nucleotide sequence ID" value="NZ_VDDC01000052.1"/>
</dbReference>
<reference evidence="1 2" key="1">
    <citation type="submission" date="2019-06" db="EMBL/GenBank/DDBJ databases">
        <authorList>
            <person name="Li J."/>
        </authorList>
    </citation>
    <scope>NUCLEOTIDE SEQUENCE [LARGE SCALE GENOMIC DNA]</scope>
    <source>
        <strain evidence="1 2">CGMCC 1.8012</strain>
    </source>
</reference>